<dbReference type="Gene3D" id="2.40.50.180">
    <property type="entry name" value="CheA-289, Domain 4"/>
    <property type="match status" value="3"/>
</dbReference>
<dbReference type="EMBL" id="CP029553">
    <property type="protein sequence ID" value="AWN47051.1"/>
    <property type="molecule type" value="Genomic_DNA"/>
</dbReference>
<evidence type="ECO:0000313" key="3">
    <source>
        <dbReference type="Proteomes" id="UP000245444"/>
    </source>
</evidence>
<dbReference type="PROSITE" id="PS50851">
    <property type="entry name" value="CHEW"/>
    <property type="match status" value="2"/>
</dbReference>
<feature type="domain" description="CheW-like" evidence="1">
    <location>
        <begin position="286"/>
        <end position="421"/>
    </location>
</feature>
<dbReference type="InterPro" id="IPR002545">
    <property type="entry name" value="CheW-lke_dom"/>
</dbReference>
<proteinExistence type="predicted"/>
<keyword evidence="3" id="KW-1185">Reference proteome</keyword>
<reference evidence="2 3" key="1">
    <citation type="submission" date="2018-05" db="EMBL/GenBank/DDBJ databases">
        <title>Complete Genome Sequence of Methylobacterium sp. 17Sr1-28.</title>
        <authorList>
            <person name="Srinivasan S."/>
        </authorList>
    </citation>
    <scope>NUCLEOTIDE SEQUENCE [LARGE SCALE GENOMIC DNA]</scope>
    <source>
        <strain evidence="2 3">17Sr1-28</strain>
    </source>
</reference>
<dbReference type="AlphaFoldDB" id="A0A2U8WNE5"/>
<evidence type="ECO:0000313" key="2">
    <source>
        <dbReference type="EMBL" id="AWN47051.1"/>
    </source>
</evidence>
<dbReference type="SMART" id="SM00260">
    <property type="entry name" value="CheW"/>
    <property type="match status" value="3"/>
</dbReference>
<dbReference type="GO" id="GO:0007165">
    <property type="term" value="P:signal transduction"/>
    <property type="evidence" value="ECO:0007669"/>
    <property type="project" value="InterPro"/>
</dbReference>
<dbReference type="Gene3D" id="2.30.30.40">
    <property type="entry name" value="SH3 Domains"/>
    <property type="match status" value="2"/>
</dbReference>
<dbReference type="InterPro" id="IPR039315">
    <property type="entry name" value="CheW"/>
</dbReference>
<dbReference type="Proteomes" id="UP000245444">
    <property type="component" value="Chromosome"/>
</dbReference>
<dbReference type="PANTHER" id="PTHR22617:SF23">
    <property type="entry name" value="CHEMOTAXIS PROTEIN CHEW"/>
    <property type="match status" value="1"/>
</dbReference>
<dbReference type="Pfam" id="PF01584">
    <property type="entry name" value="CheW"/>
    <property type="match status" value="3"/>
</dbReference>
<sequence length="430" mass="42601">MPEASPARVLVVSLGSGARVALPAERVRAVAPVPILTRVPGAAAALAGLATIRGGALPVLDLARLLDPEAPPGPAGRMVLAEAGEPVGLLVGRVVGLTPDPGPVPILDLPPLVAGSAPRRAGGAATAPPAPRAGAPPAPPVALLMLAVAGAPYALPLDEVEAVVGLPGALAPAPEGGAAALGMTTWRGRTLPLLSLPALLGRGPGAGRRAAVLRGVGLVAERVGPVLRVPPEAIDPAPRALRRGGLVAGFARRDAGSIPVCILSAQALVGEGERDFVRAAPVPATTEPVVVIDLAGERYGLPAGAVRAVMRAPETLARVPRAPEGVAGLLAVRGGALPVLDPRGCLGLPPGPRDGRLVVIEAGGVRAGLLVDRATRLARPEAGAIRPAPASRGAVATRVADLADGPLPLIDPAHLLAGLERPSGPAARPA</sequence>
<dbReference type="SUPFAM" id="SSF50341">
    <property type="entry name" value="CheW-like"/>
    <property type="match status" value="3"/>
</dbReference>
<dbReference type="InterPro" id="IPR036061">
    <property type="entry name" value="CheW-like_dom_sf"/>
</dbReference>
<dbReference type="GO" id="GO:0006935">
    <property type="term" value="P:chemotaxis"/>
    <property type="evidence" value="ECO:0007669"/>
    <property type="project" value="InterPro"/>
</dbReference>
<gene>
    <name evidence="2" type="ORF">DK419_12625</name>
</gene>
<dbReference type="KEGG" id="mtea:DK419_12625"/>
<dbReference type="RefSeq" id="WP_109959383.1">
    <property type="nucleotide sequence ID" value="NZ_CP029553.1"/>
</dbReference>
<dbReference type="OrthoDB" id="3291462at2"/>
<dbReference type="GO" id="GO:0005829">
    <property type="term" value="C:cytosol"/>
    <property type="evidence" value="ECO:0007669"/>
    <property type="project" value="TreeGrafter"/>
</dbReference>
<dbReference type="PANTHER" id="PTHR22617">
    <property type="entry name" value="CHEMOTAXIS SENSOR HISTIDINE KINASE-RELATED"/>
    <property type="match status" value="1"/>
</dbReference>
<feature type="domain" description="CheW-like" evidence="1">
    <location>
        <begin position="6"/>
        <end position="150"/>
    </location>
</feature>
<evidence type="ECO:0000259" key="1">
    <source>
        <dbReference type="PROSITE" id="PS50851"/>
    </source>
</evidence>
<accession>A0A2U8WNE5</accession>
<protein>
    <submittedName>
        <fullName evidence="2">Chemotaxis protein CheW</fullName>
    </submittedName>
</protein>
<name>A0A2U8WNE5_9HYPH</name>
<organism evidence="2 3">
    <name type="scientific">Methylobacterium terrae</name>
    <dbReference type="NCBI Taxonomy" id="2202827"/>
    <lineage>
        <taxon>Bacteria</taxon>
        <taxon>Pseudomonadati</taxon>
        <taxon>Pseudomonadota</taxon>
        <taxon>Alphaproteobacteria</taxon>
        <taxon>Hyphomicrobiales</taxon>
        <taxon>Methylobacteriaceae</taxon>
        <taxon>Methylobacterium</taxon>
    </lineage>
</organism>